<dbReference type="Pfam" id="PF02518">
    <property type="entry name" value="HATPase_c"/>
    <property type="match status" value="1"/>
</dbReference>
<evidence type="ECO:0000256" key="2">
    <source>
        <dbReference type="ARBA" id="ARBA00012438"/>
    </source>
</evidence>
<dbReference type="InterPro" id="IPR036097">
    <property type="entry name" value="HisK_dim/P_sf"/>
</dbReference>
<dbReference type="Gene3D" id="3.30.565.10">
    <property type="entry name" value="Histidine kinase-like ATPase, C-terminal domain"/>
    <property type="match status" value="1"/>
</dbReference>
<name>A0ABD5QP16_9EURY</name>
<dbReference type="GO" id="GO:0000160">
    <property type="term" value="P:phosphorelay signal transduction system"/>
    <property type="evidence" value="ECO:0007669"/>
    <property type="project" value="UniProtKB-KW"/>
</dbReference>
<keyword evidence="9" id="KW-0472">Membrane</keyword>
<dbReference type="InterPro" id="IPR035965">
    <property type="entry name" value="PAS-like_dom_sf"/>
</dbReference>
<feature type="transmembrane region" description="Helical" evidence="9">
    <location>
        <begin position="43"/>
        <end position="60"/>
    </location>
</feature>
<keyword evidence="9" id="KW-1133">Transmembrane helix</keyword>
<evidence type="ECO:0000256" key="5">
    <source>
        <dbReference type="ARBA" id="ARBA00022777"/>
    </source>
</evidence>
<dbReference type="Pfam" id="PF16927">
    <property type="entry name" value="HisKA_7TM"/>
    <property type="match status" value="1"/>
</dbReference>
<dbReference type="CDD" id="cd00082">
    <property type="entry name" value="HisKA"/>
    <property type="match status" value="1"/>
</dbReference>
<evidence type="ECO:0000313" key="11">
    <source>
        <dbReference type="EMBL" id="MFC5133943.1"/>
    </source>
</evidence>
<dbReference type="PROSITE" id="PS50109">
    <property type="entry name" value="HIS_KIN"/>
    <property type="match status" value="1"/>
</dbReference>
<keyword evidence="9" id="KW-0812">Transmembrane</keyword>
<evidence type="ECO:0000259" key="10">
    <source>
        <dbReference type="PROSITE" id="PS50109"/>
    </source>
</evidence>
<dbReference type="CDD" id="cd00075">
    <property type="entry name" value="HATPase"/>
    <property type="match status" value="1"/>
</dbReference>
<evidence type="ECO:0000256" key="8">
    <source>
        <dbReference type="SAM" id="MobiDB-lite"/>
    </source>
</evidence>
<reference evidence="11 12" key="1">
    <citation type="journal article" date="2019" name="Int. J. Syst. Evol. Microbiol.">
        <title>The Global Catalogue of Microorganisms (GCM) 10K type strain sequencing project: providing services to taxonomists for standard genome sequencing and annotation.</title>
        <authorList>
            <consortium name="The Broad Institute Genomics Platform"/>
            <consortium name="The Broad Institute Genome Sequencing Center for Infectious Disease"/>
            <person name="Wu L."/>
            <person name="Ma J."/>
        </authorList>
    </citation>
    <scope>NUCLEOTIDE SEQUENCE [LARGE SCALE GENOMIC DNA]</scope>
    <source>
        <strain evidence="11 12">CGMCC 1.16026</strain>
    </source>
</reference>
<dbReference type="Pfam" id="PF00512">
    <property type="entry name" value="HisKA"/>
    <property type="match status" value="1"/>
</dbReference>
<feature type="transmembrane region" description="Helical" evidence="9">
    <location>
        <begin position="223"/>
        <end position="241"/>
    </location>
</feature>
<gene>
    <name evidence="11" type="ORF">ACFPJA_04310</name>
</gene>
<feature type="region of interest" description="Disordered" evidence="8">
    <location>
        <begin position="467"/>
        <end position="499"/>
    </location>
</feature>
<feature type="transmembrane region" description="Helical" evidence="9">
    <location>
        <begin position="150"/>
        <end position="173"/>
    </location>
</feature>
<evidence type="ECO:0000256" key="1">
    <source>
        <dbReference type="ARBA" id="ARBA00000085"/>
    </source>
</evidence>
<evidence type="ECO:0000256" key="7">
    <source>
        <dbReference type="SAM" id="Coils"/>
    </source>
</evidence>
<dbReference type="InterPro" id="IPR003594">
    <property type="entry name" value="HATPase_dom"/>
</dbReference>
<dbReference type="Proteomes" id="UP001596145">
    <property type="component" value="Unassembled WGS sequence"/>
</dbReference>
<feature type="transmembrane region" description="Helical" evidence="9">
    <location>
        <begin position="12"/>
        <end position="31"/>
    </location>
</feature>
<comment type="caution">
    <text evidence="11">The sequence shown here is derived from an EMBL/GenBank/DDBJ whole genome shotgun (WGS) entry which is preliminary data.</text>
</comment>
<dbReference type="InterPro" id="IPR000014">
    <property type="entry name" value="PAS"/>
</dbReference>
<keyword evidence="12" id="KW-1185">Reference proteome</keyword>
<dbReference type="Pfam" id="PF13188">
    <property type="entry name" value="PAS_8"/>
    <property type="match status" value="1"/>
</dbReference>
<feature type="domain" description="Histidine kinase" evidence="10">
    <location>
        <begin position="358"/>
        <end position="578"/>
    </location>
</feature>
<dbReference type="SUPFAM" id="SSF47384">
    <property type="entry name" value="Homodimeric domain of signal transducing histidine kinase"/>
    <property type="match status" value="1"/>
</dbReference>
<feature type="transmembrane region" description="Helical" evidence="9">
    <location>
        <begin position="185"/>
        <end position="203"/>
    </location>
</feature>
<keyword evidence="6" id="KW-0902">Two-component regulatory system</keyword>
<feature type="coiled-coil region" evidence="7">
    <location>
        <begin position="328"/>
        <end position="355"/>
    </location>
</feature>
<dbReference type="InterPro" id="IPR005467">
    <property type="entry name" value="His_kinase_dom"/>
</dbReference>
<dbReference type="SMART" id="SM00388">
    <property type="entry name" value="HisKA"/>
    <property type="match status" value="1"/>
</dbReference>
<evidence type="ECO:0000313" key="12">
    <source>
        <dbReference type="Proteomes" id="UP001596145"/>
    </source>
</evidence>
<evidence type="ECO:0000256" key="9">
    <source>
        <dbReference type="SAM" id="Phobius"/>
    </source>
</evidence>
<dbReference type="SUPFAM" id="SSF55785">
    <property type="entry name" value="PYP-like sensor domain (PAS domain)"/>
    <property type="match status" value="1"/>
</dbReference>
<sequence>MSDPSVLPVQAYLLACLLAGVIGLLLGRVAWTERDEPGGLEVSLYLGCAGVLALLYAIRVTSADPLVMIGALQIATPFLATMPVLWIAFAFAYAGVDEWRTERRLIGLATPAFLWVLLAWSSRTHGLARVSFEPIVEGPFTLVETGIGPAGLAFVLYAYGLYAGGTLVIVDLYRRTGNRYRLQTFVALLGTLFPLLAGVATIVDFGSYSTVDWTPAAFVVHGVFLYGVVFWLGTLDAAVVARDTAVEVMQDPVIVAGSDGRIRDLNPAAERILSDDAVGESLSTAFPRLESGDEHPITIDGRQFDIQEDPITDPRGTDRGHVFLLRDVTARERRQAALERREAQLERQNERLEDFAGVVSHDLRNPLAAATAAVELARHGDADALERAADAHERMDELIEGLLSLATAGKAVDAVKPVSIEAAVRTVWSRLETGSATLVVEDADETVLADEDRLRQLVANLFRNSVEHGSTGNRTGPGDSVEHGSTSSRPQADDSVAHAGDGVTVSVGIERMDGHVTLRIADDGPGIPDEDRERVFERGVSLGDGTGLGLAIVGDVVEAHGWSVRAVDGPTGGACFEIDGIEVAE</sequence>
<organism evidence="11 12">
    <name type="scientific">Halorubrum glutamatedens</name>
    <dbReference type="NCBI Taxonomy" id="2707018"/>
    <lineage>
        <taxon>Archaea</taxon>
        <taxon>Methanobacteriati</taxon>
        <taxon>Methanobacteriota</taxon>
        <taxon>Stenosarchaea group</taxon>
        <taxon>Halobacteria</taxon>
        <taxon>Halobacteriales</taxon>
        <taxon>Haloferacaceae</taxon>
        <taxon>Halorubrum</taxon>
    </lineage>
</organism>
<evidence type="ECO:0000256" key="6">
    <source>
        <dbReference type="ARBA" id="ARBA00023012"/>
    </source>
</evidence>
<dbReference type="InterPro" id="IPR036890">
    <property type="entry name" value="HATPase_C_sf"/>
</dbReference>
<dbReference type="SUPFAM" id="SSF55874">
    <property type="entry name" value="ATPase domain of HSP90 chaperone/DNA topoisomerase II/histidine kinase"/>
    <property type="match status" value="1"/>
</dbReference>
<dbReference type="InterPro" id="IPR004358">
    <property type="entry name" value="Sig_transdc_His_kin-like_C"/>
</dbReference>
<dbReference type="PANTHER" id="PTHR43711">
    <property type="entry name" value="TWO-COMPONENT HISTIDINE KINASE"/>
    <property type="match status" value="1"/>
</dbReference>
<dbReference type="EMBL" id="JBHSKV010000007">
    <property type="protein sequence ID" value="MFC5133943.1"/>
    <property type="molecule type" value="Genomic_DNA"/>
</dbReference>
<feature type="transmembrane region" description="Helical" evidence="9">
    <location>
        <begin position="105"/>
        <end position="122"/>
    </location>
</feature>
<dbReference type="InterPro" id="IPR003661">
    <property type="entry name" value="HisK_dim/P_dom"/>
</dbReference>
<dbReference type="InterPro" id="IPR031621">
    <property type="entry name" value="HisKA_7TM"/>
</dbReference>
<keyword evidence="3" id="KW-0597">Phosphoprotein</keyword>
<evidence type="ECO:0000256" key="4">
    <source>
        <dbReference type="ARBA" id="ARBA00022679"/>
    </source>
</evidence>
<accession>A0ABD5QP16</accession>
<dbReference type="InterPro" id="IPR050736">
    <property type="entry name" value="Sensor_HK_Regulatory"/>
</dbReference>
<dbReference type="RefSeq" id="WP_122104244.1">
    <property type="nucleotide sequence ID" value="NZ_JBHSKV010000007.1"/>
</dbReference>
<dbReference type="Gene3D" id="3.30.450.20">
    <property type="entry name" value="PAS domain"/>
    <property type="match status" value="1"/>
</dbReference>
<dbReference type="GO" id="GO:0004673">
    <property type="term" value="F:protein histidine kinase activity"/>
    <property type="evidence" value="ECO:0007669"/>
    <property type="project" value="UniProtKB-EC"/>
</dbReference>
<dbReference type="AlphaFoldDB" id="A0ABD5QP16"/>
<protein>
    <recommendedName>
        <fullName evidence="2">histidine kinase</fullName>
        <ecNumber evidence="2">2.7.13.3</ecNumber>
    </recommendedName>
</protein>
<dbReference type="Gene3D" id="1.10.287.130">
    <property type="match status" value="1"/>
</dbReference>
<keyword evidence="5 11" id="KW-0418">Kinase</keyword>
<keyword evidence="7" id="KW-0175">Coiled coil</keyword>
<dbReference type="SMART" id="SM00387">
    <property type="entry name" value="HATPase_c"/>
    <property type="match status" value="1"/>
</dbReference>
<dbReference type="PRINTS" id="PR00344">
    <property type="entry name" value="BCTRLSENSOR"/>
</dbReference>
<comment type="catalytic activity">
    <reaction evidence="1">
        <text>ATP + protein L-histidine = ADP + protein N-phospho-L-histidine.</text>
        <dbReference type="EC" id="2.7.13.3"/>
    </reaction>
</comment>
<keyword evidence="4" id="KW-0808">Transferase</keyword>
<dbReference type="PANTHER" id="PTHR43711:SF1">
    <property type="entry name" value="HISTIDINE KINASE 1"/>
    <property type="match status" value="1"/>
</dbReference>
<dbReference type="EC" id="2.7.13.3" evidence="2"/>
<feature type="transmembrane region" description="Helical" evidence="9">
    <location>
        <begin position="66"/>
        <end position="93"/>
    </location>
</feature>
<proteinExistence type="predicted"/>
<evidence type="ECO:0000256" key="3">
    <source>
        <dbReference type="ARBA" id="ARBA00022553"/>
    </source>
</evidence>